<accession>A0A7M3V2Q8</accession>
<dbReference type="EMBL" id="CP045201">
    <property type="protein sequence ID" value="QOL79371.1"/>
    <property type="molecule type" value="Genomic_DNA"/>
</dbReference>
<reference evidence="4 5" key="1">
    <citation type="submission" date="2019-10" db="EMBL/GenBank/DDBJ databases">
        <title>Pseudopuniceibacterium sp. HQ09 islated from Antarctica.</title>
        <authorList>
            <person name="Liao L."/>
            <person name="Su S."/>
            <person name="Chen B."/>
            <person name="Yu Y."/>
        </authorList>
    </citation>
    <scope>NUCLEOTIDE SEQUENCE [LARGE SCALE GENOMIC DNA]</scope>
    <source>
        <strain evidence="4 5">HQ09</strain>
    </source>
</reference>
<dbReference type="Gene3D" id="3.40.50.410">
    <property type="entry name" value="von Willebrand factor, type A domain"/>
    <property type="match status" value="1"/>
</dbReference>
<dbReference type="Pfam" id="PF13519">
    <property type="entry name" value="VWA_2"/>
    <property type="match status" value="1"/>
</dbReference>
<name>A0A7M3V2Q8_9RHOB</name>
<evidence type="ECO:0000256" key="2">
    <source>
        <dbReference type="SAM" id="SignalP"/>
    </source>
</evidence>
<keyword evidence="5" id="KW-1185">Reference proteome</keyword>
<feature type="region of interest" description="Disordered" evidence="1">
    <location>
        <begin position="209"/>
        <end position="229"/>
    </location>
</feature>
<proteinExistence type="predicted"/>
<protein>
    <submittedName>
        <fullName evidence="4">VWA domain-containing protein</fullName>
    </submittedName>
</protein>
<evidence type="ECO:0000313" key="5">
    <source>
        <dbReference type="Proteomes" id="UP000594118"/>
    </source>
</evidence>
<dbReference type="SUPFAM" id="SSF53300">
    <property type="entry name" value="vWA-like"/>
    <property type="match status" value="1"/>
</dbReference>
<dbReference type="SMART" id="SM00327">
    <property type="entry name" value="VWA"/>
    <property type="match status" value="1"/>
</dbReference>
<evidence type="ECO:0000259" key="3">
    <source>
        <dbReference type="PROSITE" id="PS50234"/>
    </source>
</evidence>
<dbReference type="Proteomes" id="UP000594118">
    <property type="component" value="Chromosome"/>
</dbReference>
<dbReference type="InterPro" id="IPR036465">
    <property type="entry name" value="vWFA_dom_sf"/>
</dbReference>
<feature type="signal peptide" evidence="2">
    <location>
        <begin position="1"/>
        <end position="20"/>
    </location>
</feature>
<gene>
    <name evidence="4" type="ORF">F3W81_00090</name>
</gene>
<dbReference type="AlphaFoldDB" id="A0A7M3V2Q8"/>
<dbReference type="PROSITE" id="PS50234">
    <property type="entry name" value="VWFA"/>
    <property type="match status" value="1"/>
</dbReference>
<sequence>MRQFAAIFATLAAVGSGALADAPRTIIVMDGSGSMWGQIDGRAKLEIARETVATVLSTLPAEQELGLLAYGHREKGNCSDIELIVPPAAGTGAEIAAQVAKMRFLGKTPLSQAVREAAEALRYGEEAATVVLVTDGLESCDADPCALGRELEASGLAFTAHVIGLGLSGAEGAEVACLATETGGQYLSASNAAGLAEALAATVAAKLPPPQPAPIPEPKPALPEASLTAPESAPAGSVLRVDFAGPHEEYDYIRILDTAGEWLAEASVEAEPFVEIRLPFVTGPHEVVYMLQSGEFLARRPLTLTEAPVSITAPDMAQVGTEVTIVWEGPDAAYDNIQLYRLSDDERITYDYLGDTNALTFTMPEEPGLYEFRYKFRDAEVIYTRPITVTLDKVDAAPVLDPAKGLSIVPVALSVPADFAGQPIQWSAEPLDPHPDAPEALAMPGAEVGPWTAELYPGRWRIYAEAPAGVTAGKGFGADIMVTDATGQMFEIPLTPMETMGMGEDTPDAASDPVPIRINGEYGGMMTRWQATPVSGQDSLVLGSDATPSGWKTALDPGRWLIEGFAQGGKGQLYAAVIEVAAGGPADITLPRTAGVSQTPAMLPQDELAEAHCVGEVACYHTDRTGAVRYLLLPDWAADTAIFYETAGGVAAETPSITFYHGVPFQVMAAFNPRQWDAMIGPCNDTPVGPLCAATEADPAAVALLLASLSKVEAEPATAPSVTLDTDGTAMTLDTPIDLPEGFDPVELFVPQLLSKE</sequence>
<dbReference type="InterPro" id="IPR002035">
    <property type="entry name" value="VWF_A"/>
</dbReference>
<feature type="chain" id="PRO_5032906242" evidence="2">
    <location>
        <begin position="21"/>
        <end position="757"/>
    </location>
</feature>
<evidence type="ECO:0000256" key="1">
    <source>
        <dbReference type="SAM" id="MobiDB-lite"/>
    </source>
</evidence>
<dbReference type="KEGG" id="pshq:F3W81_00090"/>
<feature type="compositionally biased region" description="Pro residues" evidence="1">
    <location>
        <begin position="209"/>
        <end position="221"/>
    </location>
</feature>
<evidence type="ECO:0000313" key="4">
    <source>
        <dbReference type="EMBL" id="QOL79371.1"/>
    </source>
</evidence>
<organism evidence="4 5">
    <name type="scientific">Pseudooceanicola spongiae</name>
    <dbReference type="NCBI Taxonomy" id="2613965"/>
    <lineage>
        <taxon>Bacteria</taxon>
        <taxon>Pseudomonadati</taxon>
        <taxon>Pseudomonadota</taxon>
        <taxon>Alphaproteobacteria</taxon>
        <taxon>Rhodobacterales</taxon>
        <taxon>Paracoccaceae</taxon>
        <taxon>Pseudooceanicola</taxon>
    </lineage>
</organism>
<keyword evidence="2" id="KW-0732">Signal</keyword>
<dbReference type="RefSeq" id="WP_193081497.1">
    <property type="nucleotide sequence ID" value="NZ_CP045201.1"/>
</dbReference>
<feature type="domain" description="VWFA" evidence="3">
    <location>
        <begin position="24"/>
        <end position="203"/>
    </location>
</feature>